<dbReference type="RefSeq" id="WP_040275832.1">
    <property type="nucleotide sequence ID" value="NZ_JAJNCM010000028.1"/>
</dbReference>
<evidence type="ECO:0000313" key="6">
    <source>
        <dbReference type="Proteomes" id="UP000042997"/>
    </source>
</evidence>
<dbReference type="Pfam" id="PF03764">
    <property type="entry name" value="EFG_IV"/>
    <property type="match status" value="1"/>
</dbReference>
<dbReference type="GO" id="GO:0005525">
    <property type="term" value="F:GTP binding"/>
    <property type="evidence" value="ECO:0007669"/>
    <property type="project" value="UniProtKB-KW"/>
</dbReference>
<dbReference type="SMART" id="SM00889">
    <property type="entry name" value="EFG_IV"/>
    <property type="match status" value="1"/>
</dbReference>
<dbReference type="GO" id="GO:0003924">
    <property type="term" value="F:GTPase activity"/>
    <property type="evidence" value="ECO:0007669"/>
    <property type="project" value="InterPro"/>
</dbReference>
<dbReference type="InterPro" id="IPR003593">
    <property type="entry name" value="AAA+_ATPase"/>
</dbReference>
<keyword evidence="1" id="KW-0547">Nucleotide-binding</keyword>
<dbReference type="SUPFAM" id="SSF54980">
    <property type="entry name" value="EF-G C-terminal domain-like"/>
    <property type="match status" value="2"/>
</dbReference>
<dbReference type="OrthoDB" id="9801472at2"/>
<dbReference type="Pfam" id="PF03144">
    <property type="entry name" value="GTP_EFTU_D2"/>
    <property type="match status" value="1"/>
</dbReference>
<keyword evidence="5" id="KW-0648">Protein biosynthesis</keyword>
<gene>
    <name evidence="5" type="ORF">RHRU231_960117</name>
</gene>
<name>A0A098BV33_9NOCA</name>
<dbReference type="InterPro" id="IPR014721">
    <property type="entry name" value="Ribsml_uS5_D2-typ_fold_subgr"/>
</dbReference>
<dbReference type="eggNOG" id="COG0480">
    <property type="taxonomic scope" value="Bacteria"/>
</dbReference>
<dbReference type="Pfam" id="PF14492">
    <property type="entry name" value="EFG_III"/>
    <property type="match status" value="1"/>
</dbReference>
<dbReference type="InterPro" id="IPR005225">
    <property type="entry name" value="Small_GTP-bd"/>
</dbReference>
<evidence type="ECO:0000256" key="3">
    <source>
        <dbReference type="SAM" id="MobiDB-lite"/>
    </source>
</evidence>
<dbReference type="InterPro" id="IPR035649">
    <property type="entry name" value="EFG_V"/>
</dbReference>
<dbReference type="SUPFAM" id="SSF52540">
    <property type="entry name" value="P-loop containing nucleoside triphosphate hydrolases"/>
    <property type="match status" value="1"/>
</dbReference>
<evidence type="ECO:0000256" key="2">
    <source>
        <dbReference type="ARBA" id="ARBA00023134"/>
    </source>
</evidence>
<dbReference type="InterPro" id="IPR009000">
    <property type="entry name" value="Transl_B-barrel_sf"/>
</dbReference>
<dbReference type="CDD" id="cd01434">
    <property type="entry name" value="EFG_mtEFG1_IV"/>
    <property type="match status" value="1"/>
</dbReference>
<dbReference type="FunFam" id="3.30.70.240:FF:000001">
    <property type="entry name" value="Elongation factor G"/>
    <property type="match status" value="1"/>
</dbReference>
<feature type="region of interest" description="Disordered" evidence="3">
    <location>
        <begin position="672"/>
        <end position="695"/>
    </location>
</feature>
<dbReference type="CDD" id="cd03713">
    <property type="entry name" value="EFG_mtEFG_C"/>
    <property type="match status" value="1"/>
</dbReference>
<dbReference type="NCBIfam" id="NF009381">
    <property type="entry name" value="PRK12740.1-5"/>
    <property type="match status" value="1"/>
</dbReference>
<protein>
    <submittedName>
        <fullName evidence="5">Elongation factor G-like protein</fullName>
    </submittedName>
</protein>
<dbReference type="GO" id="GO:0032790">
    <property type="term" value="P:ribosome disassembly"/>
    <property type="evidence" value="ECO:0007669"/>
    <property type="project" value="TreeGrafter"/>
</dbReference>
<dbReference type="InterPro" id="IPR004161">
    <property type="entry name" value="EFTu-like_2"/>
</dbReference>
<feature type="domain" description="Tr-type G" evidence="4">
    <location>
        <begin position="19"/>
        <end position="281"/>
    </location>
</feature>
<dbReference type="InterPro" id="IPR027417">
    <property type="entry name" value="P-loop_NTPase"/>
</dbReference>
<dbReference type="GO" id="GO:0003746">
    <property type="term" value="F:translation elongation factor activity"/>
    <property type="evidence" value="ECO:0007669"/>
    <property type="project" value="UniProtKB-KW"/>
</dbReference>
<dbReference type="Proteomes" id="UP000042997">
    <property type="component" value="Unassembled WGS sequence"/>
</dbReference>
<organism evidence="5 6">
    <name type="scientific">Rhodococcus ruber</name>
    <dbReference type="NCBI Taxonomy" id="1830"/>
    <lineage>
        <taxon>Bacteria</taxon>
        <taxon>Bacillati</taxon>
        <taxon>Actinomycetota</taxon>
        <taxon>Actinomycetes</taxon>
        <taxon>Mycobacteriales</taxon>
        <taxon>Nocardiaceae</taxon>
        <taxon>Rhodococcus</taxon>
    </lineage>
</organism>
<dbReference type="InterPro" id="IPR035647">
    <property type="entry name" value="EFG_III/V"/>
</dbReference>
<feature type="compositionally biased region" description="Polar residues" evidence="3">
    <location>
        <begin position="678"/>
        <end position="695"/>
    </location>
</feature>
<dbReference type="Gene3D" id="3.40.50.300">
    <property type="entry name" value="P-loop containing nucleotide triphosphate hydrolases"/>
    <property type="match status" value="1"/>
</dbReference>
<dbReference type="PRINTS" id="PR00315">
    <property type="entry name" value="ELONGATNFCT"/>
</dbReference>
<evidence type="ECO:0000259" key="4">
    <source>
        <dbReference type="PROSITE" id="PS51722"/>
    </source>
</evidence>
<keyword evidence="5" id="KW-0251">Elongation factor</keyword>
<dbReference type="InterPro" id="IPR009022">
    <property type="entry name" value="EFG_III"/>
</dbReference>
<dbReference type="InterPro" id="IPR000795">
    <property type="entry name" value="T_Tr_GTP-bd_dom"/>
</dbReference>
<dbReference type="Pfam" id="PF00679">
    <property type="entry name" value="EFG_C"/>
    <property type="match status" value="1"/>
</dbReference>
<evidence type="ECO:0000313" key="5">
    <source>
        <dbReference type="EMBL" id="CDZ92588.1"/>
    </source>
</evidence>
<dbReference type="CDD" id="cd16262">
    <property type="entry name" value="EFG_III"/>
    <property type="match status" value="1"/>
</dbReference>
<dbReference type="Pfam" id="PF00009">
    <property type="entry name" value="GTP_EFTU"/>
    <property type="match status" value="1"/>
</dbReference>
<dbReference type="EMBL" id="CCSD01000112">
    <property type="protein sequence ID" value="CDZ92588.1"/>
    <property type="molecule type" value="Genomic_DNA"/>
</dbReference>
<dbReference type="NCBIfam" id="NF009377">
    <property type="entry name" value="PRK12740.1-1"/>
    <property type="match status" value="1"/>
</dbReference>
<dbReference type="SMART" id="SM00838">
    <property type="entry name" value="EFG_C"/>
    <property type="match status" value="1"/>
</dbReference>
<dbReference type="AlphaFoldDB" id="A0A098BV33"/>
<dbReference type="PANTHER" id="PTHR43261:SF6">
    <property type="entry name" value="ELONGATION FACTOR G-LIKE PROTEIN"/>
    <property type="match status" value="1"/>
</dbReference>
<proteinExistence type="predicted"/>
<accession>A0A098BV33</accession>
<dbReference type="Gene3D" id="3.30.70.240">
    <property type="match status" value="1"/>
</dbReference>
<keyword evidence="2" id="KW-0342">GTP-binding</keyword>
<dbReference type="SUPFAM" id="SSF50447">
    <property type="entry name" value="Translation proteins"/>
    <property type="match status" value="1"/>
</dbReference>
<dbReference type="InterPro" id="IPR000640">
    <property type="entry name" value="EFG_V-like"/>
</dbReference>
<dbReference type="Gene3D" id="2.40.30.10">
    <property type="entry name" value="Translation factors"/>
    <property type="match status" value="1"/>
</dbReference>
<dbReference type="InterPro" id="IPR041095">
    <property type="entry name" value="EFG_II"/>
</dbReference>
<dbReference type="InterPro" id="IPR020568">
    <property type="entry name" value="Ribosomal_Su5_D2-typ_SF"/>
</dbReference>
<dbReference type="Gene3D" id="3.30.230.10">
    <property type="match status" value="1"/>
</dbReference>
<dbReference type="PROSITE" id="PS51722">
    <property type="entry name" value="G_TR_2"/>
    <property type="match status" value="1"/>
</dbReference>
<dbReference type="NCBIfam" id="TIGR00231">
    <property type="entry name" value="small_GTP"/>
    <property type="match status" value="1"/>
</dbReference>
<evidence type="ECO:0000256" key="1">
    <source>
        <dbReference type="ARBA" id="ARBA00022741"/>
    </source>
</evidence>
<dbReference type="SUPFAM" id="SSF54211">
    <property type="entry name" value="Ribosomal protein S5 domain 2-like"/>
    <property type="match status" value="1"/>
</dbReference>
<reference evidence="5 6" key="1">
    <citation type="journal article" date="2014" name="Genome Announc.">
        <title>Draft Genome Sequence of Propane- and Butane-Oxidizing Actinobacterium Rhodococcus ruber IEGM 231.</title>
        <authorList>
            <person name="Ivshina I.B."/>
            <person name="Kuyukina M.S."/>
            <person name="Krivoruchko A.V."/>
            <person name="Barbe V."/>
            <person name="Fischer C."/>
        </authorList>
    </citation>
    <scope>NUCLEOTIDE SEQUENCE [LARGE SCALE GENOMIC DNA]</scope>
</reference>
<dbReference type="InterPro" id="IPR005517">
    <property type="entry name" value="Transl_elong_EFG/EF2_IV"/>
</dbReference>
<dbReference type="InterPro" id="IPR047872">
    <property type="entry name" value="EFG_IV"/>
</dbReference>
<sequence>MPDRSAARTERAPAVERPAQLRNVVLVGCSGVGKTTLAESLALAAGAVGRAGRTADGTTVSDYEAIEQQHRRSVQLAVLPLAWNGVKINIIDTPGHPDFDAEVRAGLHAADAAVFVVSATDPISAATRTLWRECAETAIPRAIVVSKLDVARTGFDDMLTACHDAFDLGPDTLRPVYVPVFDGGRPCGSIDLLTGRGYGSPAAVPDTGAARESLVEAISGQDDTLMERYLAGEALDTESLDEGLRHEIVDCALHPALATTDYGVGAAELLDLVAMAFPDPTHRRPPAPAADPEAPLAAQVIRVAGDAYVGRISLVRVYSGTLRPDTTIRLAGAAGDDTTERVATLTSPFGRQQRPVPEAVAGDLVCIAKLLTAQPGDTLSDTGASTLLDRWPLPEPLLPVAVEAHTRSDDDKLSQALARLTAEDPALRLEQNPDTHQLVLWCTGEAHAEVVLDRLRTRHGVHVDAVPYRVALRETFATPAKGHGRLVKQSGGHGQYAVCDVEVEPLPLGGGIEFAERVVGGAVPRQFFPSVEKGVRAQATKGVATGNPLIDVRVTLVDGKAHSVDSSDAAFQTAAGLALRDAATHTEVTLLEPVSAVRVILPEEYLGAVLGDLSARRGRVLGTESAEPGRTLLRAEVPELELARYPVDLRSLTQGTAEFSRMHLRYEPMPAAAAAQFSGGQRESTSNGKSRNGNR</sequence>
<dbReference type="Gene3D" id="3.30.70.870">
    <property type="entry name" value="Elongation Factor G (Translational Gtpase), domain 3"/>
    <property type="match status" value="1"/>
</dbReference>
<dbReference type="PANTHER" id="PTHR43261">
    <property type="entry name" value="TRANSLATION ELONGATION FACTOR G-RELATED"/>
    <property type="match status" value="1"/>
</dbReference>
<dbReference type="SMART" id="SM00382">
    <property type="entry name" value="AAA"/>
    <property type="match status" value="1"/>
</dbReference>